<name>A0ABR1SDS2_9PEZI</name>
<proteinExistence type="predicted"/>
<reference evidence="2 3" key="1">
    <citation type="submission" date="2023-01" db="EMBL/GenBank/DDBJ databases">
        <title>Analysis of 21 Apiospora genomes using comparative genomics revels a genus with tremendous synthesis potential of carbohydrate active enzymes and secondary metabolites.</title>
        <authorList>
            <person name="Sorensen T."/>
        </authorList>
    </citation>
    <scope>NUCLEOTIDE SEQUENCE [LARGE SCALE GENOMIC DNA]</scope>
    <source>
        <strain evidence="2 3">CBS 33761</strain>
    </source>
</reference>
<dbReference type="InterPro" id="IPR001214">
    <property type="entry name" value="SET_dom"/>
</dbReference>
<evidence type="ECO:0000313" key="2">
    <source>
        <dbReference type="EMBL" id="KAK8029866.1"/>
    </source>
</evidence>
<dbReference type="CDD" id="cd20071">
    <property type="entry name" value="SET_SMYD"/>
    <property type="match status" value="1"/>
</dbReference>
<feature type="domain" description="SET" evidence="1">
    <location>
        <begin position="16"/>
        <end position="165"/>
    </location>
</feature>
<evidence type="ECO:0000259" key="1">
    <source>
        <dbReference type="PROSITE" id="PS50280"/>
    </source>
</evidence>
<gene>
    <name evidence="2" type="ORF">PG993_011157</name>
</gene>
<keyword evidence="3" id="KW-1185">Reference proteome</keyword>
<dbReference type="EMBL" id="JAQQWK010000010">
    <property type="protein sequence ID" value="KAK8029866.1"/>
    <property type="molecule type" value="Genomic_DNA"/>
</dbReference>
<sequence>MESLHPYHNLEIPDDAAFELKPTPDKGWGIFATRDIEPGEIILIEQPLFVVPDLDLGRSLEDEIRELVEELHDDDKEQFFSLRRNGDAPFESLEEAFMSNRFTQSGTDYPGDEALLLLMSRFNHSCAPNAELPVSHRLHNVDPEDTYMLSMRAIPAGSEITFSYDMVVSFLTRDERGLALPFDCNCDACQVDDPDVVYVSDLRRTLLRGLDCLTNLRQARGSECVLETDPRHIIADPSLRAAAANFDIPHSSRFIYYLMMPCILEAEGILSVYNAETYDRNLRIYAKQFRTQRNALVARWVMELDGWANRFCVALGLWNRADAADQQLAACMRENFGFQDTGSSAGAPQDESVITPIIEEVD</sequence>
<dbReference type="Proteomes" id="UP001444661">
    <property type="component" value="Unassembled WGS sequence"/>
</dbReference>
<dbReference type="PANTHER" id="PTHR47332">
    <property type="entry name" value="SET DOMAIN-CONTAINING PROTEIN 5"/>
    <property type="match status" value="1"/>
</dbReference>
<dbReference type="Pfam" id="PF00856">
    <property type="entry name" value="SET"/>
    <property type="match status" value="1"/>
</dbReference>
<dbReference type="InterPro" id="IPR046341">
    <property type="entry name" value="SET_dom_sf"/>
</dbReference>
<accession>A0ABR1SDS2</accession>
<organism evidence="2 3">
    <name type="scientific">Apiospora rasikravindrae</name>
    <dbReference type="NCBI Taxonomy" id="990691"/>
    <lineage>
        <taxon>Eukaryota</taxon>
        <taxon>Fungi</taxon>
        <taxon>Dikarya</taxon>
        <taxon>Ascomycota</taxon>
        <taxon>Pezizomycotina</taxon>
        <taxon>Sordariomycetes</taxon>
        <taxon>Xylariomycetidae</taxon>
        <taxon>Amphisphaeriales</taxon>
        <taxon>Apiosporaceae</taxon>
        <taxon>Apiospora</taxon>
    </lineage>
</organism>
<comment type="caution">
    <text evidence="2">The sequence shown here is derived from an EMBL/GenBank/DDBJ whole genome shotgun (WGS) entry which is preliminary data.</text>
</comment>
<dbReference type="SUPFAM" id="SSF82199">
    <property type="entry name" value="SET domain"/>
    <property type="match status" value="1"/>
</dbReference>
<dbReference type="InterPro" id="IPR053185">
    <property type="entry name" value="SET_domain_protein"/>
</dbReference>
<dbReference type="PANTHER" id="PTHR47332:SF4">
    <property type="entry name" value="SET DOMAIN-CONTAINING PROTEIN 5"/>
    <property type="match status" value="1"/>
</dbReference>
<protein>
    <recommendedName>
        <fullName evidence="1">SET domain-containing protein</fullName>
    </recommendedName>
</protein>
<dbReference type="Gene3D" id="2.170.270.10">
    <property type="entry name" value="SET domain"/>
    <property type="match status" value="1"/>
</dbReference>
<dbReference type="SMART" id="SM00317">
    <property type="entry name" value="SET"/>
    <property type="match status" value="1"/>
</dbReference>
<dbReference type="PROSITE" id="PS50280">
    <property type="entry name" value="SET"/>
    <property type="match status" value="1"/>
</dbReference>
<evidence type="ECO:0000313" key="3">
    <source>
        <dbReference type="Proteomes" id="UP001444661"/>
    </source>
</evidence>